<dbReference type="RefSeq" id="XP_060034883.1">
    <property type="nucleotide sequence ID" value="XM_060178900.1"/>
</dbReference>
<dbReference type="Pfam" id="PF15051">
    <property type="entry name" value="FAM198"/>
    <property type="match status" value="1"/>
</dbReference>
<dbReference type="PANTHER" id="PTHR15905">
    <property type="entry name" value="GOLGI-ASSOCIATED KINASE 1B-RELATED"/>
    <property type="match status" value="1"/>
</dbReference>
<keyword evidence="8" id="KW-0808">Transferase</keyword>
<comment type="subcellular location">
    <subcellularLocation>
        <location evidence="1">Endomembrane system</location>
    </subcellularLocation>
    <subcellularLocation>
        <location evidence="2">Golgi apparatus</location>
    </subcellularLocation>
</comment>
<dbReference type="GeneID" id="103120033"/>
<keyword evidence="6" id="KW-1133">Transmembrane helix</keyword>
<keyword evidence="5 6" id="KW-0472">Membrane</keyword>
<dbReference type="PANTHER" id="PTHR15905:SF1">
    <property type="entry name" value="GOLGI-ASSOCIATED KINASE 1B"/>
    <property type="match status" value="1"/>
</dbReference>
<organism evidence="7 8">
    <name type="scientific">Erinaceus europaeus</name>
    <name type="common">Western European hedgehog</name>
    <dbReference type="NCBI Taxonomy" id="9365"/>
    <lineage>
        <taxon>Eukaryota</taxon>
        <taxon>Metazoa</taxon>
        <taxon>Chordata</taxon>
        <taxon>Craniata</taxon>
        <taxon>Vertebrata</taxon>
        <taxon>Euteleostomi</taxon>
        <taxon>Mammalia</taxon>
        <taxon>Eutheria</taxon>
        <taxon>Laurasiatheria</taxon>
        <taxon>Eulipotyphla</taxon>
        <taxon>Erinaceidae</taxon>
        <taxon>Erinaceinae</taxon>
        <taxon>Erinaceus</taxon>
    </lineage>
</organism>
<evidence type="ECO:0000256" key="1">
    <source>
        <dbReference type="ARBA" id="ARBA00004308"/>
    </source>
</evidence>
<name>A0ABM3WE90_ERIEU</name>
<evidence type="ECO:0000256" key="2">
    <source>
        <dbReference type="ARBA" id="ARBA00004555"/>
    </source>
</evidence>
<protein>
    <submittedName>
        <fullName evidence="8">Golgi-associated kinase 1B isoform X1</fullName>
    </submittedName>
</protein>
<gene>
    <name evidence="8" type="primary">GASK1B</name>
</gene>
<evidence type="ECO:0000256" key="6">
    <source>
        <dbReference type="SAM" id="Phobius"/>
    </source>
</evidence>
<keyword evidence="4" id="KW-0333">Golgi apparatus</keyword>
<dbReference type="Proteomes" id="UP001652624">
    <property type="component" value="Chromosome 19"/>
</dbReference>
<dbReference type="GO" id="GO:0016301">
    <property type="term" value="F:kinase activity"/>
    <property type="evidence" value="ECO:0007669"/>
    <property type="project" value="UniProtKB-KW"/>
</dbReference>
<comment type="similarity">
    <text evidence="3">Belongs to the GASK family.</text>
</comment>
<evidence type="ECO:0000256" key="3">
    <source>
        <dbReference type="ARBA" id="ARBA00007691"/>
    </source>
</evidence>
<evidence type="ECO:0000256" key="4">
    <source>
        <dbReference type="ARBA" id="ARBA00023034"/>
    </source>
</evidence>
<evidence type="ECO:0000313" key="7">
    <source>
        <dbReference type="Proteomes" id="UP001652624"/>
    </source>
</evidence>
<dbReference type="InterPro" id="IPR029207">
    <property type="entry name" value="FAM198"/>
</dbReference>
<accession>A0ABM3WE90</accession>
<evidence type="ECO:0000256" key="5">
    <source>
        <dbReference type="ARBA" id="ARBA00023136"/>
    </source>
</evidence>
<reference evidence="8" key="1">
    <citation type="submission" date="2025-08" db="UniProtKB">
        <authorList>
            <consortium name="RefSeq"/>
        </authorList>
    </citation>
    <scope>IDENTIFICATION</scope>
</reference>
<sequence length="528" mass="59252">MTCPDKPGQLINWFICSLCVPRVCKLWSSRRPRTRRNLLLGTACAIYLGFLVSQVGRPSLQKGRAGAKGKHLRDSAEVSFPEIPLDGTLAPPESQGNGTTLQPNVVYITLRSKRSKPANIRGTVKPKRRKKYALLSLAPGQGALVGPSLQLQAAARAVETEIHGNILEGKLAKVGDRPWKLIPGLGVRSRESDLQQPRVQESNIRIYSESAPSWLSKEDIRRMRLLADGAITGLQPVSQKSQSYLLVLEGSTTGSVPGCGSGPCGLLKPPLDLSEVFAFHLDRILGLNRTLPSVSRKSEFIQDGRPCAVILWDSSLLPASNETHSSVQLTWGAYQQLLKQKCWQNGRVPKPEWGCTEIYHHEWSKMALFDFLLQTLAIIILHQKIYNRLDTNCCGFRPRKEDACVQNGLRPKCDRQDYVPLTHIMQRKHDPRHLVFIDNKAFFDRSEDNLNFKLLEGIKEFPESAISVLKSQHLRQKLLQSLFLDKVYWESQGGRQGIEKLIDVVEQRAKILLTYINAHGARVLPMNE</sequence>
<evidence type="ECO:0000313" key="8">
    <source>
        <dbReference type="RefSeq" id="XP_060034883.1"/>
    </source>
</evidence>
<keyword evidence="8" id="KW-0418">Kinase</keyword>
<feature type="transmembrane region" description="Helical" evidence="6">
    <location>
        <begin position="38"/>
        <end position="56"/>
    </location>
</feature>
<keyword evidence="6" id="KW-0812">Transmembrane</keyword>
<keyword evidence="7" id="KW-1185">Reference proteome</keyword>
<proteinExistence type="inferred from homology"/>